<protein>
    <submittedName>
        <fullName evidence="2">Uncharacterized protein</fullName>
    </submittedName>
</protein>
<feature type="compositionally biased region" description="Polar residues" evidence="1">
    <location>
        <begin position="225"/>
        <end position="236"/>
    </location>
</feature>
<feature type="region of interest" description="Disordered" evidence="1">
    <location>
        <begin position="222"/>
        <end position="267"/>
    </location>
</feature>
<dbReference type="EMBL" id="JBEDNZ010000031">
    <property type="protein sequence ID" value="KAL0808292.1"/>
    <property type="molecule type" value="Genomic_DNA"/>
</dbReference>
<dbReference type="Gene3D" id="3.30.70.1820">
    <property type="entry name" value="L1 transposable element, RRM domain"/>
    <property type="match status" value="1"/>
</dbReference>
<dbReference type="EMBL" id="JBEDNZ010000023">
    <property type="protein sequence ID" value="KAL0812140.1"/>
    <property type="molecule type" value="Genomic_DNA"/>
</dbReference>
<gene>
    <name evidence="3" type="ORF">ABMA28_009518</name>
    <name evidence="2" type="ORF">ABMA28_012786</name>
</gene>
<feature type="compositionally biased region" description="Polar residues" evidence="1">
    <location>
        <begin position="248"/>
        <end position="267"/>
    </location>
</feature>
<reference evidence="2 4" key="1">
    <citation type="submission" date="2024-06" db="EMBL/GenBank/DDBJ databases">
        <title>A chromosome-level genome assembly of beet webworm, Loxostege sticticalis.</title>
        <authorList>
            <person name="Zhang Y."/>
        </authorList>
    </citation>
    <scope>NUCLEOTIDE SEQUENCE [LARGE SCALE GENOMIC DNA]</scope>
    <source>
        <strain evidence="2">AQ028</strain>
        <tissue evidence="2">Male pupae</tissue>
    </source>
</reference>
<evidence type="ECO:0000313" key="3">
    <source>
        <dbReference type="EMBL" id="KAL0812140.1"/>
    </source>
</evidence>
<name>A0ABD0S341_LOXSC</name>
<evidence type="ECO:0000313" key="2">
    <source>
        <dbReference type="EMBL" id="KAL0808292.1"/>
    </source>
</evidence>
<dbReference type="AlphaFoldDB" id="A0ABD0S341"/>
<proteinExistence type="predicted"/>
<comment type="caution">
    <text evidence="2">The sequence shown here is derived from an EMBL/GenBank/DDBJ whole genome shotgun (WGS) entry which is preliminary data.</text>
</comment>
<evidence type="ECO:0000256" key="1">
    <source>
        <dbReference type="SAM" id="MobiDB-lite"/>
    </source>
</evidence>
<sequence>MDLYTKLSQNMAELAEMFTTQIQDHERRLQQHITQGMLPQTADGLSQEFQQFKALVWKSLGMLRSQLDLLTVGLDRHEMLTRRKVLLFHGVSENSNEDVKALVTGILGGQMEMPPEIASHIAVCHRLGAPKNSKSRPLLVRFTNYEARKEVWSHKTSLKGTGITVSEFLTRARHDVFMAGREHFGVNNCWTMDGQITLLLPDNSRRRLECMRDLRILQEKFPKASTHQLPPKTVSSAGKVKSKPVKSQKASTTNVLTRHQQASTSKK</sequence>
<evidence type="ECO:0000313" key="4">
    <source>
        <dbReference type="Proteomes" id="UP001549921"/>
    </source>
</evidence>
<dbReference type="Proteomes" id="UP001549921">
    <property type="component" value="Unassembled WGS sequence"/>
</dbReference>
<accession>A0ABD0S341</accession>
<organism evidence="2 4">
    <name type="scientific">Loxostege sticticalis</name>
    <name type="common">Beet webworm moth</name>
    <dbReference type="NCBI Taxonomy" id="481309"/>
    <lineage>
        <taxon>Eukaryota</taxon>
        <taxon>Metazoa</taxon>
        <taxon>Ecdysozoa</taxon>
        <taxon>Arthropoda</taxon>
        <taxon>Hexapoda</taxon>
        <taxon>Insecta</taxon>
        <taxon>Pterygota</taxon>
        <taxon>Neoptera</taxon>
        <taxon>Endopterygota</taxon>
        <taxon>Lepidoptera</taxon>
        <taxon>Glossata</taxon>
        <taxon>Ditrysia</taxon>
        <taxon>Pyraloidea</taxon>
        <taxon>Crambidae</taxon>
        <taxon>Pyraustinae</taxon>
        <taxon>Loxostege</taxon>
    </lineage>
</organism>